<name>A0A1Y0ST53_9CAUD</name>
<dbReference type="Proteomes" id="UP000225448">
    <property type="component" value="Segment"/>
</dbReference>
<evidence type="ECO:0000313" key="2">
    <source>
        <dbReference type="Proteomes" id="UP000225448"/>
    </source>
</evidence>
<organism evidence="1 2">
    <name type="scientific">Pseudomonas phage Phabio</name>
    <dbReference type="NCBI Taxonomy" id="2006668"/>
    <lineage>
        <taxon>Viruses</taxon>
        <taxon>Duplodnaviria</taxon>
        <taxon>Heunggongvirae</taxon>
        <taxon>Uroviricota</taxon>
        <taxon>Caudoviricetes</taxon>
        <taxon>Chimalliviridae</taxon>
        <taxon>Phabiovirus</taxon>
        <taxon>Phabiovirus phabio</taxon>
    </lineage>
</organism>
<sequence>MAINITIPLSRWKQFGRIPANGQRMGQQFHQFMELHKVTDRDNKIWCDTLYEASDKAARQMILASIDQTC</sequence>
<gene>
    <name evidence="1" type="ORF">PHABIO_11</name>
</gene>
<evidence type="ECO:0000313" key="1">
    <source>
        <dbReference type="EMBL" id="ARV76642.1"/>
    </source>
</evidence>
<protein>
    <submittedName>
        <fullName evidence="1">Uncharacterized protein</fullName>
    </submittedName>
</protein>
<dbReference type="EMBL" id="MF042360">
    <property type="protein sequence ID" value="ARV76642.1"/>
    <property type="molecule type" value="Genomic_DNA"/>
</dbReference>
<proteinExistence type="predicted"/>
<reference evidence="1 2" key="1">
    <citation type="submission" date="2017-05" db="EMBL/GenBank/DDBJ databases">
        <authorList>
            <person name="Song R."/>
            <person name="Chenine A.L."/>
            <person name="Ruprecht R.M."/>
        </authorList>
    </citation>
    <scope>NUCLEOTIDE SEQUENCE [LARGE SCALE GENOMIC DNA]</scope>
</reference>
<accession>A0A1Y0ST53</accession>
<keyword evidence="2" id="KW-1185">Reference proteome</keyword>